<organism evidence="1 2">
    <name type="scientific">Levilactobacillus lanxiensis</name>
    <dbReference type="NCBI Taxonomy" id="2799568"/>
    <lineage>
        <taxon>Bacteria</taxon>
        <taxon>Bacillati</taxon>
        <taxon>Bacillota</taxon>
        <taxon>Bacilli</taxon>
        <taxon>Lactobacillales</taxon>
        <taxon>Lactobacillaceae</taxon>
        <taxon>Levilactobacillus</taxon>
    </lineage>
</organism>
<evidence type="ECO:0000313" key="2">
    <source>
        <dbReference type="Proteomes" id="UP001597189"/>
    </source>
</evidence>
<accession>A0ABW4D2U7</accession>
<comment type="caution">
    <text evidence="1">The sequence shown here is derived from an EMBL/GenBank/DDBJ whole genome shotgun (WGS) entry which is preliminary data.</text>
</comment>
<dbReference type="RefSeq" id="WP_203644240.1">
    <property type="nucleotide sequence ID" value="NZ_BOLN01000003.1"/>
</dbReference>
<sequence length="218" mass="24841">MTMRQQSLGTVLTSAREILMNGATPAEVLRDVDVPAWYLAELEHDHITRPNEDLLTLICQAYELAPADVADLRQSPQLTTDLTELARQRDQATATFLRQQRLDWPDSAWAANQPGSLNQTDPAANHNYADILRCLRIQIDHDPVMAASVYYRLSPMAYWQMEAAQLAITDEVERLLCYRLEVEDLSRFFYVDDLFSALCGQLDICKYSLEPVKMPGNY</sequence>
<protein>
    <recommendedName>
        <fullName evidence="3">XRE family transcriptional regulator</fullName>
    </recommendedName>
</protein>
<evidence type="ECO:0008006" key="3">
    <source>
        <dbReference type="Google" id="ProtNLM"/>
    </source>
</evidence>
<dbReference type="Proteomes" id="UP001597189">
    <property type="component" value="Unassembled WGS sequence"/>
</dbReference>
<proteinExistence type="predicted"/>
<evidence type="ECO:0000313" key="1">
    <source>
        <dbReference type="EMBL" id="MFD1454923.1"/>
    </source>
</evidence>
<name>A0ABW4D2U7_9LACO</name>
<keyword evidence="2" id="KW-1185">Reference proteome</keyword>
<gene>
    <name evidence="1" type="ORF">ACFQ44_04380</name>
</gene>
<reference evidence="2" key="1">
    <citation type="journal article" date="2019" name="Int. J. Syst. Evol. Microbiol.">
        <title>The Global Catalogue of Microorganisms (GCM) 10K type strain sequencing project: providing services to taxonomists for standard genome sequencing and annotation.</title>
        <authorList>
            <consortium name="The Broad Institute Genomics Platform"/>
            <consortium name="The Broad Institute Genome Sequencing Center for Infectious Disease"/>
            <person name="Wu L."/>
            <person name="Ma J."/>
        </authorList>
    </citation>
    <scope>NUCLEOTIDE SEQUENCE [LARGE SCALE GENOMIC DNA]</scope>
    <source>
        <strain evidence="2">CCM 8979</strain>
    </source>
</reference>
<dbReference type="EMBL" id="JBHTOD010000003">
    <property type="protein sequence ID" value="MFD1454923.1"/>
    <property type="molecule type" value="Genomic_DNA"/>
</dbReference>